<accession>A0A5N5GYG3</accession>
<reference evidence="1 2" key="1">
    <citation type="submission" date="2019-09" db="EMBL/GenBank/DDBJ databases">
        <authorList>
            <person name="Ou C."/>
        </authorList>
    </citation>
    <scope>NUCLEOTIDE SEQUENCE [LARGE SCALE GENOMIC DNA]</scope>
    <source>
        <strain evidence="1">S2</strain>
        <tissue evidence="1">Leaf</tissue>
    </source>
</reference>
<dbReference type="AlphaFoldDB" id="A0A5N5GYG3"/>
<proteinExistence type="predicted"/>
<name>A0A5N5GYG3_9ROSA</name>
<reference evidence="2" key="2">
    <citation type="submission" date="2019-10" db="EMBL/GenBank/DDBJ databases">
        <title>A de novo genome assembly of a pear dwarfing rootstock.</title>
        <authorList>
            <person name="Wang F."/>
            <person name="Wang J."/>
            <person name="Li S."/>
            <person name="Zhang Y."/>
            <person name="Fang M."/>
            <person name="Ma L."/>
            <person name="Zhao Y."/>
            <person name="Jiang S."/>
        </authorList>
    </citation>
    <scope>NUCLEOTIDE SEQUENCE [LARGE SCALE GENOMIC DNA]</scope>
</reference>
<comment type="caution">
    <text evidence="1">The sequence shown here is derived from an EMBL/GenBank/DDBJ whole genome shotgun (WGS) entry which is preliminary data.</text>
</comment>
<gene>
    <name evidence="1" type="ORF">D8674_022382</name>
</gene>
<sequence>MDNFCVLYSSSPESALHVLSECPFASMSPELLPYLLSATELATKEFPPRGWQSGQPSPREPFGRLSSLELFKRAATFQTAATPVPFTLVSTPSAMDQDQCRWGFQCHYKYWGVGDIFRDEVGSYVGSFAHKISHVTSLKMIEALAARNGVCLSWERNGSKS</sequence>
<dbReference type="Proteomes" id="UP000327157">
    <property type="component" value="Chromosome 3"/>
</dbReference>
<evidence type="ECO:0000313" key="1">
    <source>
        <dbReference type="EMBL" id="KAB2615794.1"/>
    </source>
</evidence>
<reference evidence="1 2" key="3">
    <citation type="submission" date="2019-11" db="EMBL/GenBank/DDBJ databases">
        <title>A de novo genome assembly of a pear dwarfing rootstock.</title>
        <authorList>
            <person name="Wang F."/>
            <person name="Wang J."/>
            <person name="Li S."/>
            <person name="Zhang Y."/>
            <person name="Fang M."/>
            <person name="Ma L."/>
            <person name="Zhao Y."/>
            <person name="Jiang S."/>
        </authorList>
    </citation>
    <scope>NUCLEOTIDE SEQUENCE [LARGE SCALE GENOMIC DNA]</scope>
    <source>
        <strain evidence="1">S2</strain>
        <tissue evidence="1">Leaf</tissue>
    </source>
</reference>
<protein>
    <submittedName>
        <fullName evidence="1">Uncharacterized protein</fullName>
    </submittedName>
</protein>
<evidence type="ECO:0000313" key="2">
    <source>
        <dbReference type="Proteomes" id="UP000327157"/>
    </source>
</evidence>
<keyword evidence="2" id="KW-1185">Reference proteome</keyword>
<dbReference type="EMBL" id="SMOL01000402">
    <property type="protein sequence ID" value="KAB2615794.1"/>
    <property type="molecule type" value="Genomic_DNA"/>
</dbReference>
<organism evidence="1 2">
    <name type="scientific">Pyrus ussuriensis x Pyrus communis</name>
    <dbReference type="NCBI Taxonomy" id="2448454"/>
    <lineage>
        <taxon>Eukaryota</taxon>
        <taxon>Viridiplantae</taxon>
        <taxon>Streptophyta</taxon>
        <taxon>Embryophyta</taxon>
        <taxon>Tracheophyta</taxon>
        <taxon>Spermatophyta</taxon>
        <taxon>Magnoliopsida</taxon>
        <taxon>eudicotyledons</taxon>
        <taxon>Gunneridae</taxon>
        <taxon>Pentapetalae</taxon>
        <taxon>rosids</taxon>
        <taxon>fabids</taxon>
        <taxon>Rosales</taxon>
        <taxon>Rosaceae</taxon>
        <taxon>Amygdaloideae</taxon>
        <taxon>Maleae</taxon>
        <taxon>Pyrus</taxon>
    </lineage>
</organism>